<name>A0A074KZF2_9BACT</name>
<accession>A0A074KZF2</accession>
<evidence type="ECO:0000259" key="2">
    <source>
        <dbReference type="Pfam" id="PF07593"/>
    </source>
</evidence>
<proteinExistence type="predicted"/>
<dbReference type="InterPro" id="IPR013517">
    <property type="entry name" value="FG-GAP"/>
</dbReference>
<sequence length="1100" mass="122988">MIVEIRIFVPFLLWTACLWACTGPASENQTLFELIPAEQSGIFFSNNLKETALANILTYQYFYNGGGVAVGDVNNDGLMDLFFTGNMTSNKLYLNKGDLKFQDITLATGTAGREEHWTTGAVMVDINGNGLMDIYVCYSGNLPSDARRNQLFVNQGIDEQGIPYFEEMAKAYGIDDPGYSTSALFFDYDLDGDLDLMLLQHNPELYSNLDESNYRKRLQEHSPDMSSKLFKNNDGIFEDVTLEAGLSGTPLSYGLGGNVADVNGDGYPDIYIANDYSAPDYLYINNGNGTFSDRINEQIGHTSLYTMGMDIADFNNDGLLDIYTLDMLPEDNRRQKLLFSPENYDHFDLFVKVGLHHQYMRNMLQMNNGNGTFSEIGQLAGISNTDWSWTPLFADFNNSGKKDLFVSNGFLKDLTNLDFINNRKEYLQNQKVTQNGLIELIHTMPTTPLQNYIFENQGNLRFSNMANDWGLNQLSNSNGAVYVDLDNDGDLELVINNINQSAFLYKNNSRESQQSNFLQIELEGKNKNTLALGTKVTIYSDGQLQMQEQTLYKGYQGNVGPVLHFGLGDWKRIDSLIVNWPGGSSESIIHPEYNQRLVLSASNANTPAKEKICTSPKWISEPSISELAHSNIIFNDFNRQSQLMENLSAKGPVLIKADVNGDGLEDIFLGGGYGEAGKIFIQNKNGEFNKSNAFSEYNAEAVDVHAAFLDANGNGHLDLYIVRGGYHQFKSRDQKLRDELYINDGNGNFTKSTVGTIPEIFNSSSVVVPMDINNDGYTDLFIGGTYVPGRFPESDESYVLLNKGNGAFKMISGDEWPILSSLKRINDAVVTDINKDGSQELVIASEWAPIYILSSYGNRLENITDKLIDENFRGLWKCLLITDLNGDGQVELILGNHGLNSPYRASRKEPMQLHFADFDQNGSVDPILSYYIHGKRYPILSRDELAAQMYRKKAVFSSYGQYAEATLEDILTKAEIDKAEILEINTLETMLFILKNGKYIVSPLPYQVQMAPVKSVISLEGKPKALFFAGNSNYSRIKIGKIDGNYGILLKADDNFEYSYTSQYISGFRVNGDVNSTLNINGSLYIGIHNQPVAIYKPLE</sequence>
<gene>
    <name evidence="3" type="ORF">EL17_15405</name>
</gene>
<dbReference type="Proteomes" id="UP000027821">
    <property type="component" value="Unassembled WGS sequence"/>
</dbReference>
<evidence type="ECO:0000313" key="4">
    <source>
        <dbReference type="Proteomes" id="UP000027821"/>
    </source>
</evidence>
<organism evidence="3 4">
    <name type="scientific">Anditalea andensis</name>
    <dbReference type="NCBI Taxonomy" id="1048983"/>
    <lineage>
        <taxon>Bacteria</taxon>
        <taxon>Pseudomonadati</taxon>
        <taxon>Bacteroidota</taxon>
        <taxon>Cytophagia</taxon>
        <taxon>Cytophagales</taxon>
        <taxon>Cytophagaceae</taxon>
        <taxon>Anditalea</taxon>
    </lineage>
</organism>
<dbReference type="AlphaFoldDB" id="A0A074KZF2"/>
<dbReference type="InterPro" id="IPR027039">
    <property type="entry name" value="Crtac1"/>
</dbReference>
<keyword evidence="1" id="KW-0732">Signal</keyword>
<dbReference type="PANTHER" id="PTHR16026">
    <property type="entry name" value="CARTILAGE ACIDIC PROTEIN 1"/>
    <property type="match status" value="1"/>
</dbReference>
<dbReference type="RefSeq" id="WP_051720040.1">
    <property type="nucleotide sequence ID" value="NZ_JMIH01000023.1"/>
</dbReference>
<dbReference type="EMBL" id="JMIH01000023">
    <property type="protein sequence ID" value="KEO72998.1"/>
    <property type="molecule type" value="Genomic_DNA"/>
</dbReference>
<feature type="domain" description="ASPIC/UnbV" evidence="2">
    <location>
        <begin position="531"/>
        <end position="597"/>
    </location>
</feature>
<evidence type="ECO:0000313" key="3">
    <source>
        <dbReference type="EMBL" id="KEO72998.1"/>
    </source>
</evidence>
<dbReference type="Pfam" id="PF07593">
    <property type="entry name" value="UnbV_ASPIC"/>
    <property type="match status" value="1"/>
</dbReference>
<dbReference type="STRING" id="1048983.EL17_15405"/>
<comment type="caution">
    <text evidence="3">The sequence shown here is derived from an EMBL/GenBank/DDBJ whole genome shotgun (WGS) entry which is preliminary data.</text>
</comment>
<dbReference type="PANTHER" id="PTHR16026:SF0">
    <property type="entry name" value="CARTILAGE ACIDIC PROTEIN 1"/>
    <property type="match status" value="1"/>
</dbReference>
<dbReference type="OrthoDB" id="9816120at2"/>
<protein>
    <recommendedName>
        <fullName evidence="2">ASPIC/UnbV domain-containing protein</fullName>
    </recommendedName>
</protein>
<keyword evidence="4" id="KW-1185">Reference proteome</keyword>
<dbReference type="InterPro" id="IPR028994">
    <property type="entry name" value="Integrin_alpha_N"/>
</dbReference>
<dbReference type="Pfam" id="PF13517">
    <property type="entry name" value="FG-GAP_3"/>
    <property type="match status" value="5"/>
</dbReference>
<reference evidence="3 4" key="1">
    <citation type="submission" date="2014-04" db="EMBL/GenBank/DDBJ databases">
        <title>Characterization and application of a salt tolerant electro-active bacterium.</title>
        <authorList>
            <person name="Yang L."/>
            <person name="Wei S."/>
            <person name="Tay Q.X.M."/>
        </authorList>
    </citation>
    <scope>NUCLEOTIDE SEQUENCE [LARGE SCALE GENOMIC DNA]</scope>
    <source>
        <strain evidence="3 4">LY1</strain>
    </source>
</reference>
<dbReference type="InterPro" id="IPR011519">
    <property type="entry name" value="UnbV_ASPIC"/>
</dbReference>
<dbReference type="Gene3D" id="2.130.10.130">
    <property type="entry name" value="Integrin alpha, N-terminal"/>
    <property type="match status" value="3"/>
</dbReference>
<dbReference type="PROSITE" id="PS51257">
    <property type="entry name" value="PROKAR_LIPOPROTEIN"/>
    <property type="match status" value="1"/>
</dbReference>
<dbReference type="SUPFAM" id="SSF69318">
    <property type="entry name" value="Integrin alpha N-terminal domain"/>
    <property type="match status" value="2"/>
</dbReference>
<dbReference type="eggNOG" id="COG4888">
    <property type="taxonomic scope" value="Bacteria"/>
</dbReference>
<evidence type="ECO:0000256" key="1">
    <source>
        <dbReference type="ARBA" id="ARBA00022729"/>
    </source>
</evidence>